<dbReference type="SUPFAM" id="SSF54001">
    <property type="entry name" value="Cysteine proteinases"/>
    <property type="match status" value="1"/>
</dbReference>
<keyword evidence="5" id="KW-1185">Reference proteome</keyword>
<dbReference type="InterPro" id="IPR003653">
    <property type="entry name" value="Peptidase_C48_C"/>
</dbReference>
<evidence type="ECO:0000256" key="1">
    <source>
        <dbReference type="ARBA" id="ARBA00005234"/>
    </source>
</evidence>
<dbReference type="Pfam" id="PF02902">
    <property type="entry name" value="Peptidase_C48"/>
    <property type="match status" value="1"/>
</dbReference>
<protein>
    <submittedName>
        <fullName evidence="6">Ubiquitin-like protease family profile domain-containing protein</fullName>
    </submittedName>
</protein>
<dbReference type="Gene3D" id="3.40.395.10">
    <property type="entry name" value="Adenoviral Proteinase, Chain A"/>
    <property type="match status" value="1"/>
</dbReference>
<reference evidence="6" key="1">
    <citation type="submission" date="2022-11" db="UniProtKB">
        <authorList>
            <consortium name="WormBaseParasite"/>
        </authorList>
    </citation>
    <scope>IDENTIFICATION</scope>
</reference>
<proteinExistence type="inferred from homology"/>
<dbReference type="GO" id="GO:0008234">
    <property type="term" value="F:cysteine-type peptidase activity"/>
    <property type="evidence" value="ECO:0007669"/>
    <property type="project" value="InterPro"/>
</dbReference>
<comment type="similarity">
    <text evidence="1">Belongs to the peptidase C48 family.</text>
</comment>
<evidence type="ECO:0000313" key="5">
    <source>
        <dbReference type="Proteomes" id="UP000887572"/>
    </source>
</evidence>
<organism evidence="5 6">
    <name type="scientific">Globodera rostochiensis</name>
    <name type="common">Golden nematode worm</name>
    <name type="synonym">Heterodera rostochiensis</name>
    <dbReference type="NCBI Taxonomy" id="31243"/>
    <lineage>
        <taxon>Eukaryota</taxon>
        <taxon>Metazoa</taxon>
        <taxon>Ecdysozoa</taxon>
        <taxon>Nematoda</taxon>
        <taxon>Chromadorea</taxon>
        <taxon>Rhabditida</taxon>
        <taxon>Tylenchina</taxon>
        <taxon>Tylenchomorpha</taxon>
        <taxon>Tylenchoidea</taxon>
        <taxon>Heteroderidae</taxon>
        <taxon>Heteroderinae</taxon>
        <taxon>Globodera</taxon>
    </lineage>
</organism>
<evidence type="ECO:0000313" key="6">
    <source>
        <dbReference type="WBParaSite" id="Gr19_v10_g3922.t1"/>
    </source>
</evidence>
<dbReference type="PROSITE" id="PS50600">
    <property type="entry name" value="ULP_PROTEASE"/>
    <property type="match status" value="1"/>
</dbReference>
<dbReference type="GO" id="GO:0006508">
    <property type="term" value="P:proteolysis"/>
    <property type="evidence" value="ECO:0007669"/>
    <property type="project" value="UniProtKB-KW"/>
</dbReference>
<dbReference type="Proteomes" id="UP000887572">
    <property type="component" value="Unplaced"/>
</dbReference>
<dbReference type="InterPro" id="IPR038765">
    <property type="entry name" value="Papain-like_cys_pep_sf"/>
</dbReference>
<dbReference type="AlphaFoldDB" id="A0A914HRB0"/>
<evidence type="ECO:0000256" key="2">
    <source>
        <dbReference type="ARBA" id="ARBA00022670"/>
    </source>
</evidence>
<feature type="domain" description="Ubiquitin-like protease family profile" evidence="4">
    <location>
        <begin position="46"/>
        <end position="216"/>
    </location>
</feature>
<accession>A0A914HRB0</accession>
<keyword evidence="2" id="KW-0645">Protease</keyword>
<keyword evidence="3" id="KW-0378">Hydrolase</keyword>
<sequence length="231" mass="25948">MSESSDNSVEEDSPMHVEKALREVNANLKLDDAPTTANNVNKIINFNTVHMNFATTRNANCKIRFNETCWNKPDEWLNDGFITVYLAYLASISKRKVVVVDSLVSTPATAVVRRSSFKNYTFGYDPNNAAEVILMPLNFPNHWTLLVHDVAVGTFFADSLHTSRMDSARSELIKDIIVDIVPIERSSIVIEKVNNLTPQQDGFSCGYFACLYAEAWLMSPKTFIKCANGLR</sequence>
<name>A0A914HRB0_GLORO</name>
<evidence type="ECO:0000256" key="3">
    <source>
        <dbReference type="ARBA" id="ARBA00022801"/>
    </source>
</evidence>
<evidence type="ECO:0000259" key="4">
    <source>
        <dbReference type="PROSITE" id="PS50600"/>
    </source>
</evidence>
<dbReference type="WBParaSite" id="Gr19_v10_g3922.t1">
    <property type="protein sequence ID" value="Gr19_v10_g3922.t1"/>
    <property type="gene ID" value="Gr19_v10_g3922"/>
</dbReference>